<comment type="caution">
    <text evidence="1">The sequence shown here is derived from an EMBL/GenBank/DDBJ whole genome shotgun (WGS) entry which is preliminary data.</text>
</comment>
<dbReference type="EMBL" id="ADKM02000122">
    <property type="protein sequence ID" value="EGC01721.1"/>
    <property type="molecule type" value="Genomic_DNA"/>
</dbReference>
<dbReference type="AlphaFoldDB" id="E9SFY2"/>
<accession>E9SFY2</accession>
<dbReference type="eggNOG" id="ENOG5032SWG">
    <property type="taxonomic scope" value="Bacteria"/>
</dbReference>
<evidence type="ECO:0008006" key="3">
    <source>
        <dbReference type="Google" id="ProtNLM"/>
    </source>
</evidence>
<reference evidence="1 2" key="1">
    <citation type="submission" date="2011-02" db="EMBL/GenBank/DDBJ databases">
        <authorList>
            <person name="Nelson K.E."/>
            <person name="Sutton G."/>
            <person name="Torralba M."/>
            <person name="Durkin S."/>
            <person name="Harkins D."/>
            <person name="Montgomery R."/>
            <person name="Ziemer C."/>
            <person name="Klaassens E."/>
            <person name="Ocuiv P."/>
            <person name="Morrison M."/>
        </authorList>
    </citation>
    <scope>NUCLEOTIDE SEQUENCE [LARGE SCALE GENOMIC DNA]</scope>
    <source>
        <strain evidence="1 2">8</strain>
    </source>
</reference>
<proteinExistence type="predicted"/>
<evidence type="ECO:0000313" key="2">
    <source>
        <dbReference type="Proteomes" id="UP000004259"/>
    </source>
</evidence>
<protein>
    <recommendedName>
        <fullName evidence="3">YolD-like protein</fullName>
    </recommendedName>
</protein>
<name>E9SFY2_RUMAL</name>
<dbReference type="Proteomes" id="UP000004259">
    <property type="component" value="Unassembled WGS sequence"/>
</dbReference>
<dbReference type="RefSeq" id="WP_002851964.1">
    <property type="nucleotide sequence ID" value="NZ_ADKM02000122.1"/>
</dbReference>
<gene>
    <name evidence="1" type="ORF">CUS_7703</name>
</gene>
<organism evidence="1 2">
    <name type="scientific">Ruminococcus albus 8</name>
    <dbReference type="NCBI Taxonomy" id="246199"/>
    <lineage>
        <taxon>Bacteria</taxon>
        <taxon>Bacillati</taxon>
        <taxon>Bacillota</taxon>
        <taxon>Clostridia</taxon>
        <taxon>Eubacteriales</taxon>
        <taxon>Oscillospiraceae</taxon>
        <taxon>Ruminococcus</taxon>
    </lineage>
</organism>
<dbReference type="STRING" id="246199.CUS_7703"/>
<dbReference type="OrthoDB" id="361760at2"/>
<evidence type="ECO:0000313" key="1">
    <source>
        <dbReference type="EMBL" id="EGC01721.1"/>
    </source>
</evidence>
<sequence length="135" mass="15516">MNERYYNIRFMSRPQYADLPPMSIHDRAAQFAPFAALTGYDDAVNETARLTDSRRELTEDEIDSLNGALNRLKDILPYCPDVTVTYFLPDERKKGGRYVTKRGEVRIIDSYEGTIVFTDGVRIPIKALSELNFDK</sequence>
<keyword evidence="2" id="KW-1185">Reference proteome</keyword>